<evidence type="ECO:0000313" key="3">
    <source>
        <dbReference type="Proteomes" id="UP000248786"/>
    </source>
</evidence>
<dbReference type="RefSeq" id="WP_041344429.1">
    <property type="nucleotide sequence ID" value="NZ_DIMY01000001.1"/>
</dbReference>
<dbReference type="Proteomes" id="UP000248786">
    <property type="component" value="Unassembled WGS sequence"/>
</dbReference>
<accession>A0A328ERT2</accession>
<evidence type="ECO:0000313" key="4">
    <source>
        <dbReference type="Proteomes" id="UP000249146"/>
    </source>
</evidence>
<reference evidence="3 4" key="1">
    <citation type="submission" date="2018-05" db="EMBL/GenBank/DDBJ databases">
        <title>Draft genome sequences of Dehalococcoides mccartyi strains RC and KS.</title>
        <authorList>
            <person name="Higgins S.A."/>
            <person name="Padilla-Crespo E."/>
            <person name="Loeffler F.E."/>
        </authorList>
    </citation>
    <scope>NUCLEOTIDE SEQUENCE [LARGE SCALE GENOMIC DNA]</scope>
    <source>
        <strain evidence="2 3">KS</strain>
        <strain evidence="1 4">RC</strain>
    </source>
</reference>
<gene>
    <name evidence="2" type="ORF">C1G86_1610</name>
    <name evidence="1" type="ORF">C1G87_1639</name>
</gene>
<dbReference type="InterPro" id="IPR025534">
    <property type="entry name" value="DUF4420"/>
</dbReference>
<dbReference type="Proteomes" id="UP000249146">
    <property type="component" value="Unassembled WGS sequence"/>
</dbReference>
<proteinExistence type="predicted"/>
<dbReference type="EMBL" id="QGLC01000025">
    <property type="protein sequence ID" value="RAL68866.1"/>
    <property type="molecule type" value="Genomic_DNA"/>
</dbReference>
<dbReference type="Pfam" id="PF14390">
    <property type="entry name" value="DUF4420"/>
    <property type="match status" value="1"/>
</dbReference>
<dbReference type="AlphaFoldDB" id="A0A328ERT2"/>
<evidence type="ECO:0000313" key="1">
    <source>
        <dbReference type="EMBL" id="RAL68866.1"/>
    </source>
</evidence>
<organism evidence="2 3">
    <name type="scientific">Dehalococcoides mccartyi</name>
    <dbReference type="NCBI Taxonomy" id="61435"/>
    <lineage>
        <taxon>Bacteria</taxon>
        <taxon>Bacillati</taxon>
        <taxon>Chloroflexota</taxon>
        <taxon>Dehalococcoidia</taxon>
        <taxon>Dehalococcoidales</taxon>
        <taxon>Dehalococcoidaceae</taxon>
        <taxon>Dehalococcoides</taxon>
    </lineage>
</organism>
<protein>
    <recommendedName>
        <fullName evidence="5">PD-(D/E)XK motif protein</fullName>
    </recommendedName>
</protein>
<dbReference type="EMBL" id="QGLD01000018">
    <property type="protein sequence ID" value="RAL70079.1"/>
    <property type="molecule type" value="Genomic_DNA"/>
</dbReference>
<sequence>MQTIDVLIQRWQDLRINGEVNAHQLYDASHPLQLFFGYDVSGARILFLITPTAPKHLPVQSESIELKLLQRHDGLFTLMIRLLKPDQDSVFNHLCWDLAEFTRTCHDNATGSTMFLERYRKWQRLLERGRLGILSEAEIKGLIGELLFLEKYLFKRYGMTSALKGWLGPSGADQDFRFEDFWYEIKTTDPGALTVRISSLEQLDIDKLGQLCIVLLDKAGNEINDAISLNSVVANIRNLISADLEAIHIFEQRLDAIGYIDSREYSEDIFVLRNIRRFLVDYPFPRIRRSMIASSISRVTYDVNVDDLAPFEIH</sequence>
<evidence type="ECO:0000313" key="2">
    <source>
        <dbReference type="EMBL" id="RAL70079.1"/>
    </source>
</evidence>
<evidence type="ECO:0008006" key="5">
    <source>
        <dbReference type="Google" id="ProtNLM"/>
    </source>
</evidence>
<name>A0A328ERT2_9CHLR</name>
<comment type="caution">
    <text evidence="2">The sequence shown here is derived from an EMBL/GenBank/DDBJ whole genome shotgun (WGS) entry which is preliminary data.</text>
</comment>